<reference evidence="3 4" key="1">
    <citation type="journal article" date="2012" name="PLoS Pathog.">
        <title>Diverse lifestyles and strategies of plant pathogenesis encoded in the genomes of eighteen Dothideomycetes fungi.</title>
        <authorList>
            <person name="Ohm R.A."/>
            <person name="Feau N."/>
            <person name="Henrissat B."/>
            <person name="Schoch C.L."/>
            <person name="Horwitz B.A."/>
            <person name="Barry K.W."/>
            <person name="Condon B.J."/>
            <person name="Copeland A.C."/>
            <person name="Dhillon B."/>
            <person name="Glaser F."/>
            <person name="Hesse C.N."/>
            <person name="Kosti I."/>
            <person name="LaButti K."/>
            <person name="Lindquist E.A."/>
            <person name="Lucas S."/>
            <person name="Salamov A.A."/>
            <person name="Bradshaw R.E."/>
            <person name="Ciuffetti L."/>
            <person name="Hamelin R.C."/>
            <person name="Kema G.H.J."/>
            <person name="Lawrence C."/>
            <person name="Scott J.A."/>
            <person name="Spatafora J.W."/>
            <person name="Turgeon B.G."/>
            <person name="de Wit P.J.G.M."/>
            <person name="Zhong S."/>
            <person name="Goodwin S.B."/>
            <person name="Grigoriev I.V."/>
        </authorList>
    </citation>
    <scope>NUCLEOTIDE SEQUENCE [LARGE SCALE GENOMIC DNA]</scope>
    <source>
        <strain evidence="4">C5 / ATCC 48332 / race O</strain>
    </source>
</reference>
<feature type="transmembrane region" description="Helical" evidence="2">
    <location>
        <begin position="279"/>
        <end position="297"/>
    </location>
</feature>
<feature type="region of interest" description="Disordered" evidence="1">
    <location>
        <begin position="1"/>
        <end position="49"/>
    </location>
</feature>
<accession>M2SVJ8</accession>
<dbReference type="EMBL" id="KB445579">
    <property type="protein sequence ID" value="EMD89350.1"/>
    <property type="molecule type" value="Genomic_DNA"/>
</dbReference>
<dbReference type="eggNOG" id="ENOG502S4VJ">
    <property type="taxonomic scope" value="Eukaryota"/>
</dbReference>
<dbReference type="OMA" id="LWIFSWP"/>
<organism evidence="3 4">
    <name type="scientific">Cochliobolus heterostrophus (strain C5 / ATCC 48332 / race O)</name>
    <name type="common">Southern corn leaf blight fungus</name>
    <name type="synonym">Bipolaris maydis</name>
    <dbReference type="NCBI Taxonomy" id="701091"/>
    <lineage>
        <taxon>Eukaryota</taxon>
        <taxon>Fungi</taxon>
        <taxon>Dikarya</taxon>
        <taxon>Ascomycota</taxon>
        <taxon>Pezizomycotina</taxon>
        <taxon>Dothideomycetes</taxon>
        <taxon>Pleosporomycetidae</taxon>
        <taxon>Pleosporales</taxon>
        <taxon>Pleosporineae</taxon>
        <taxon>Pleosporaceae</taxon>
        <taxon>Bipolaris</taxon>
    </lineage>
</organism>
<feature type="compositionally biased region" description="Pro residues" evidence="1">
    <location>
        <begin position="1"/>
        <end position="10"/>
    </location>
</feature>
<keyword evidence="2" id="KW-0472">Membrane</keyword>
<reference evidence="4" key="2">
    <citation type="journal article" date="2013" name="PLoS Genet.">
        <title>Comparative genome structure, secondary metabolite, and effector coding capacity across Cochliobolus pathogens.</title>
        <authorList>
            <person name="Condon B.J."/>
            <person name="Leng Y."/>
            <person name="Wu D."/>
            <person name="Bushley K.E."/>
            <person name="Ohm R.A."/>
            <person name="Otillar R."/>
            <person name="Martin J."/>
            <person name="Schackwitz W."/>
            <person name="Grimwood J."/>
            <person name="MohdZainudin N."/>
            <person name="Xue C."/>
            <person name="Wang R."/>
            <person name="Manning V.A."/>
            <person name="Dhillon B."/>
            <person name="Tu Z.J."/>
            <person name="Steffenson B.J."/>
            <person name="Salamov A."/>
            <person name="Sun H."/>
            <person name="Lowry S."/>
            <person name="LaButti K."/>
            <person name="Han J."/>
            <person name="Copeland A."/>
            <person name="Lindquist E."/>
            <person name="Barry K."/>
            <person name="Schmutz J."/>
            <person name="Baker S.E."/>
            <person name="Ciuffetti L.M."/>
            <person name="Grigoriev I.V."/>
            <person name="Zhong S."/>
            <person name="Turgeon B.G."/>
        </authorList>
    </citation>
    <scope>NUCLEOTIDE SEQUENCE [LARGE SCALE GENOMIC DNA]</scope>
    <source>
        <strain evidence="4">C5 / ATCC 48332 / race O</strain>
    </source>
</reference>
<evidence type="ECO:0000313" key="4">
    <source>
        <dbReference type="Proteomes" id="UP000016936"/>
    </source>
</evidence>
<dbReference type="AlphaFoldDB" id="M2SVJ8"/>
<evidence type="ECO:0000256" key="1">
    <source>
        <dbReference type="SAM" id="MobiDB-lite"/>
    </source>
</evidence>
<dbReference type="HOGENOM" id="CLU_042303_0_1_1"/>
<dbReference type="Proteomes" id="UP000016936">
    <property type="component" value="Unassembled WGS sequence"/>
</dbReference>
<dbReference type="PANTHER" id="PTHR37848">
    <property type="entry name" value="EXPRESSED PROTEIN"/>
    <property type="match status" value="1"/>
</dbReference>
<keyword evidence="4" id="KW-1185">Reference proteome</keyword>
<keyword evidence="2" id="KW-0812">Transmembrane</keyword>
<dbReference type="PANTHER" id="PTHR37848:SF1">
    <property type="entry name" value="SUN DOMAIN-CONTAINING PROTEIN"/>
    <property type="match status" value="1"/>
</dbReference>
<keyword evidence="2" id="KW-1133">Transmembrane helix</keyword>
<sequence>MGKLVPPPPSYRDDPEAVSLHTTPDDYAYTDLPEPSGLPPSYSDSEASNHVPASAIPIRHVAPPSTRTNHDRPSFKLGKPCVVETVDVMEPTYDTDPDQLEEAIRAYANSAPVPLIYIMGTHKETVRKNDNKRDTHHVTDFRIVINLQHYLHPNFDPSDTSPMSLVTVPNGEKTHRGTILAHRAPGVKSDLEIGTKPAPSLTEWCHRYCASPRMLRIFRLRRQITGLEETQLRNRIIGLLRSTNYRGNISVTFPVEEANIDIYTSNRINTLRLKTWVCWLFYLSFLWIFSWPFLFFATRRYAVIRAEWPFSTTDERGVKRYTTVSEEQWFETWKVAVRRLALERFQGEATEEMMRRVMARDEDPQMPGSLTGHAGADGALSVLSEGLRVTRLMQGGCEVNLSFGRARNVHGGGWGYDC</sequence>
<dbReference type="OrthoDB" id="203796at2759"/>
<evidence type="ECO:0000313" key="3">
    <source>
        <dbReference type="EMBL" id="EMD89350.1"/>
    </source>
</evidence>
<protein>
    <submittedName>
        <fullName evidence="3">Uncharacterized protein</fullName>
    </submittedName>
</protein>
<name>M2SVJ8_COCH5</name>
<gene>
    <name evidence="3" type="ORF">COCHEDRAFT_1196249</name>
</gene>
<evidence type="ECO:0000256" key="2">
    <source>
        <dbReference type="SAM" id="Phobius"/>
    </source>
</evidence>
<proteinExistence type="predicted"/>